<dbReference type="Proteomes" id="UP001156140">
    <property type="component" value="Unassembled WGS sequence"/>
</dbReference>
<feature type="signal peptide" evidence="6">
    <location>
        <begin position="1"/>
        <end position="23"/>
    </location>
</feature>
<evidence type="ECO:0000256" key="4">
    <source>
        <dbReference type="ARBA" id="ARBA00022729"/>
    </source>
</evidence>
<evidence type="ECO:0000256" key="2">
    <source>
        <dbReference type="ARBA" id="ARBA00008520"/>
    </source>
</evidence>
<dbReference type="RefSeq" id="WP_281734740.1">
    <property type="nucleotide sequence ID" value="NZ_JAKETQ010000001.1"/>
</dbReference>
<dbReference type="GO" id="GO:0030975">
    <property type="term" value="F:thiamine binding"/>
    <property type="evidence" value="ECO:0007669"/>
    <property type="project" value="TreeGrafter"/>
</dbReference>
<evidence type="ECO:0000313" key="7">
    <source>
        <dbReference type="EMBL" id="MCI0125544.1"/>
    </source>
</evidence>
<dbReference type="PANTHER" id="PTHR30006">
    <property type="entry name" value="THIAMINE-BINDING PERIPLASMIC PROTEIN-RELATED"/>
    <property type="match status" value="1"/>
</dbReference>
<comment type="similarity">
    <text evidence="2">Belongs to the bacterial solute-binding protein 1 family.</text>
</comment>
<dbReference type="Pfam" id="PF13416">
    <property type="entry name" value="SBP_bac_8"/>
    <property type="match status" value="1"/>
</dbReference>
<dbReference type="InterPro" id="IPR006059">
    <property type="entry name" value="SBP"/>
</dbReference>
<keyword evidence="5" id="KW-0574">Periplasm</keyword>
<accession>A0AA41QKR2</accession>
<proteinExistence type="inferred from homology"/>
<dbReference type="GO" id="GO:0030976">
    <property type="term" value="F:thiamine pyrophosphate binding"/>
    <property type="evidence" value="ECO:0007669"/>
    <property type="project" value="TreeGrafter"/>
</dbReference>
<comment type="subcellular location">
    <subcellularLocation>
        <location evidence="1">Periplasm</location>
    </subcellularLocation>
</comment>
<dbReference type="EMBL" id="JALAZD010000001">
    <property type="protein sequence ID" value="MCI0125544.1"/>
    <property type="molecule type" value="Genomic_DNA"/>
</dbReference>
<dbReference type="AlphaFoldDB" id="A0AA41QKR2"/>
<evidence type="ECO:0000256" key="1">
    <source>
        <dbReference type="ARBA" id="ARBA00004418"/>
    </source>
</evidence>
<dbReference type="GO" id="GO:0015888">
    <property type="term" value="P:thiamine transport"/>
    <property type="evidence" value="ECO:0007669"/>
    <property type="project" value="TreeGrafter"/>
</dbReference>
<evidence type="ECO:0000256" key="3">
    <source>
        <dbReference type="ARBA" id="ARBA00022448"/>
    </source>
</evidence>
<comment type="caution">
    <text evidence="7">The sequence shown here is derived from an EMBL/GenBank/DDBJ whole genome shotgun (WGS) entry which is preliminary data.</text>
</comment>
<evidence type="ECO:0000313" key="8">
    <source>
        <dbReference type="Proteomes" id="UP001156140"/>
    </source>
</evidence>
<feature type="chain" id="PRO_5041338856" evidence="6">
    <location>
        <begin position="24"/>
        <end position="348"/>
    </location>
</feature>
<sequence length="348" mass="37772">MSMNKLAILPVLGLLLSATPVLAENLVVASYGGKTPEHWRTYVFDAFTADTGITVEQVIVPGKIVAGMQAQQQTGKVQWDISTSLAASDFATLAAAGYLARVPDDVKQELSANYGLISDYGVASKTGALMIICNKKAVEKCPTTAAEMMDVENFPGTRFMPNFQPLEALTFAAYASGVAPDAIYPLDVDRAIAELNKIRPSIAQFYDNSTTARQLLSSGEVVMGLLWNGIPPQILGEGNVNVDLQVSWDGAVTYSQWTAVYNNGPNTETAWKFLKWLNTHPEAVAAYASAEGTDTANKAAFALQTEEIKEWSPVKDHGVPTLPVNTEWYMAAGDTKTKIDEFWKNYIN</sequence>
<name>A0AA41QKR2_9HYPH</name>
<dbReference type="GO" id="GO:0030288">
    <property type="term" value="C:outer membrane-bounded periplasmic space"/>
    <property type="evidence" value="ECO:0007669"/>
    <property type="project" value="TreeGrafter"/>
</dbReference>
<evidence type="ECO:0000256" key="6">
    <source>
        <dbReference type="SAM" id="SignalP"/>
    </source>
</evidence>
<dbReference type="SUPFAM" id="SSF53850">
    <property type="entry name" value="Periplasmic binding protein-like II"/>
    <property type="match status" value="1"/>
</dbReference>
<reference evidence="7" key="1">
    <citation type="submission" date="2022-03" db="EMBL/GenBank/DDBJ databases">
        <title>The complete genome sequence of a Methyloterrigena soli.</title>
        <authorList>
            <person name="Zi Z."/>
        </authorList>
    </citation>
    <scope>NUCLEOTIDE SEQUENCE</scope>
    <source>
        <strain evidence="7">M48</strain>
    </source>
</reference>
<keyword evidence="8" id="KW-1185">Reference proteome</keyword>
<protein>
    <submittedName>
        <fullName evidence="7">Extracellular solute-binding protein</fullName>
    </submittedName>
</protein>
<dbReference type="Gene3D" id="3.40.190.10">
    <property type="entry name" value="Periplasmic binding protein-like II"/>
    <property type="match status" value="2"/>
</dbReference>
<dbReference type="PANTHER" id="PTHR30006:SF3">
    <property type="entry name" value="THIAMINE-BINDING PERIPLASMIC PROTEIN"/>
    <property type="match status" value="1"/>
</dbReference>
<organism evidence="7 8">
    <name type="scientific">Paradevosia shaoguanensis</name>
    <dbReference type="NCBI Taxonomy" id="1335043"/>
    <lineage>
        <taxon>Bacteria</taxon>
        <taxon>Pseudomonadati</taxon>
        <taxon>Pseudomonadota</taxon>
        <taxon>Alphaproteobacteria</taxon>
        <taxon>Hyphomicrobiales</taxon>
        <taxon>Devosiaceae</taxon>
        <taxon>Paradevosia</taxon>
    </lineage>
</organism>
<keyword evidence="4 6" id="KW-0732">Signal</keyword>
<gene>
    <name evidence="7" type="ORF">ML536_01750</name>
</gene>
<keyword evidence="3" id="KW-0813">Transport</keyword>
<evidence type="ECO:0000256" key="5">
    <source>
        <dbReference type="ARBA" id="ARBA00022764"/>
    </source>
</evidence>